<feature type="transmembrane region" description="Helical" evidence="1">
    <location>
        <begin position="20"/>
        <end position="39"/>
    </location>
</feature>
<keyword evidence="3" id="KW-0418">Kinase</keyword>
<keyword evidence="1" id="KW-0472">Membrane</keyword>
<proteinExistence type="predicted"/>
<dbReference type="Pfam" id="PF06580">
    <property type="entry name" value="His_kinase"/>
    <property type="match status" value="1"/>
</dbReference>
<dbReference type="OrthoDB" id="927174at2"/>
<sequence length="353" mass="41148">MNFEMFYKVKVFFLRHKQIVFRGLLVAIAMPLLVLPSRIERPEFETSYNLVGSEIAIFLAGLGMWTVSVLLLAKKSKSRIVRIMICVVVCMGLSTLIYELSPFEDYPIYALKSREWTYRVTRMMLRGLFMAGFVIPAYYYFENRDRRKKALLDIERLKQENLAIQLTALRQQINPHFLFNALNVLKSGAQEPWVKNYVIKLSDIYRYILTHQNNRNLVGVSTELEFIEAYNFVLQERFGEALVIETDLAYEVEDKQIPILALQVLVENAVKHNIVSVKKPLRIQIYNDEDYITVRNNLQPRKRGWEQTESLGTGLLNLQDRYELLSQMGISVSEDANYFTVKIPMIYDKCVVA</sequence>
<keyword evidence="1" id="KW-1133">Transmembrane helix</keyword>
<dbReference type="Proteomes" id="UP000199532">
    <property type="component" value="Unassembled WGS sequence"/>
</dbReference>
<keyword evidence="3" id="KW-0808">Transferase</keyword>
<accession>A0A1H7AUH3</accession>
<organism evidence="3 4">
    <name type="scientific">Dyadobacter koreensis</name>
    <dbReference type="NCBI Taxonomy" id="408657"/>
    <lineage>
        <taxon>Bacteria</taxon>
        <taxon>Pseudomonadati</taxon>
        <taxon>Bacteroidota</taxon>
        <taxon>Cytophagia</taxon>
        <taxon>Cytophagales</taxon>
        <taxon>Spirosomataceae</taxon>
        <taxon>Dyadobacter</taxon>
    </lineage>
</organism>
<dbReference type="EMBL" id="FNXY01000011">
    <property type="protein sequence ID" value="SEJ68948.1"/>
    <property type="molecule type" value="Genomic_DNA"/>
</dbReference>
<feature type="transmembrane region" description="Helical" evidence="1">
    <location>
        <begin position="51"/>
        <end position="73"/>
    </location>
</feature>
<evidence type="ECO:0000256" key="1">
    <source>
        <dbReference type="SAM" id="Phobius"/>
    </source>
</evidence>
<dbReference type="InterPro" id="IPR050640">
    <property type="entry name" value="Bact_2-comp_sensor_kinase"/>
</dbReference>
<dbReference type="GO" id="GO:0000155">
    <property type="term" value="F:phosphorelay sensor kinase activity"/>
    <property type="evidence" value="ECO:0007669"/>
    <property type="project" value="InterPro"/>
</dbReference>
<reference evidence="3 4" key="1">
    <citation type="submission" date="2016-10" db="EMBL/GenBank/DDBJ databases">
        <authorList>
            <person name="de Groot N.N."/>
        </authorList>
    </citation>
    <scope>NUCLEOTIDE SEQUENCE [LARGE SCALE GENOMIC DNA]</scope>
    <source>
        <strain evidence="3 4">DSM 19938</strain>
    </source>
</reference>
<dbReference type="InterPro" id="IPR010559">
    <property type="entry name" value="Sig_transdc_His_kin_internal"/>
</dbReference>
<dbReference type="PANTHER" id="PTHR34220">
    <property type="entry name" value="SENSOR HISTIDINE KINASE YPDA"/>
    <property type="match status" value="1"/>
</dbReference>
<evidence type="ECO:0000259" key="2">
    <source>
        <dbReference type="Pfam" id="PF06580"/>
    </source>
</evidence>
<dbReference type="STRING" id="408657.SAMN04487995_5938"/>
<name>A0A1H7AUH3_9BACT</name>
<dbReference type="PANTHER" id="PTHR34220:SF7">
    <property type="entry name" value="SENSOR HISTIDINE KINASE YPDA"/>
    <property type="match status" value="1"/>
</dbReference>
<gene>
    <name evidence="3" type="ORF">SAMN04487995_5938</name>
</gene>
<dbReference type="GO" id="GO:0016020">
    <property type="term" value="C:membrane"/>
    <property type="evidence" value="ECO:0007669"/>
    <property type="project" value="InterPro"/>
</dbReference>
<feature type="transmembrane region" description="Helical" evidence="1">
    <location>
        <begin position="80"/>
        <end position="103"/>
    </location>
</feature>
<protein>
    <submittedName>
        <fullName evidence="3">Histidine kinase</fullName>
    </submittedName>
</protein>
<keyword evidence="1" id="KW-0812">Transmembrane</keyword>
<evidence type="ECO:0000313" key="4">
    <source>
        <dbReference type="Proteomes" id="UP000199532"/>
    </source>
</evidence>
<keyword evidence="4" id="KW-1185">Reference proteome</keyword>
<feature type="domain" description="Signal transduction histidine kinase internal region" evidence="2">
    <location>
        <begin position="165"/>
        <end position="242"/>
    </location>
</feature>
<dbReference type="AlphaFoldDB" id="A0A1H7AUH3"/>
<evidence type="ECO:0000313" key="3">
    <source>
        <dbReference type="EMBL" id="SEJ68948.1"/>
    </source>
</evidence>
<dbReference type="RefSeq" id="WP_090341838.1">
    <property type="nucleotide sequence ID" value="NZ_FNXY01000011.1"/>
</dbReference>
<feature type="transmembrane region" description="Helical" evidence="1">
    <location>
        <begin position="123"/>
        <end position="141"/>
    </location>
</feature>